<feature type="binding site" evidence="11">
    <location>
        <position position="135"/>
    </location>
    <ligand>
        <name>substrate</name>
    </ligand>
</feature>
<evidence type="ECO:0000313" key="12">
    <source>
        <dbReference type="EMBL" id="MDF0479093.1"/>
    </source>
</evidence>
<dbReference type="Proteomes" id="UP001147148">
    <property type="component" value="Unassembled WGS sequence"/>
</dbReference>
<gene>
    <name evidence="11" type="primary">aroK</name>
    <name evidence="12" type="ORF">OL233_02235</name>
</gene>
<feature type="binding site" evidence="11">
    <location>
        <position position="55"/>
    </location>
    <ligand>
        <name>substrate</name>
    </ligand>
</feature>
<feature type="binding site" evidence="11">
    <location>
        <position position="78"/>
    </location>
    <ligand>
        <name>substrate</name>
    </ligand>
</feature>
<keyword evidence="9 11" id="KW-0057">Aromatic amino acid biosynthesis</keyword>
<proteinExistence type="inferred from homology"/>
<keyword evidence="11" id="KW-0479">Metal-binding</keyword>
<reference evidence="12" key="1">
    <citation type="submission" date="2022-10" db="EMBL/GenBank/DDBJ databases">
        <title>Vagococcus sp. isolated from poultry meat.</title>
        <authorList>
            <person name="Johansson P."/>
            <person name="Bjorkroth J."/>
        </authorList>
    </citation>
    <scope>NUCLEOTIDE SEQUENCE</scope>
    <source>
        <strain evidence="12">PNs007</strain>
    </source>
</reference>
<dbReference type="PANTHER" id="PTHR21087">
    <property type="entry name" value="SHIKIMATE KINASE"/>
    <property type="match status" value="1"/>
</dbReference>
<comment type="subcellular location">
    <subcellularLocation>
        <location evidence="11">Cytoplasm</location>
    </subcellularLocation>
</comment>
<dbReference type="InterPro" id="IPR027417">
    <property type="entry name" value="P-loop_NTPase"/>
</dbReference>
<evidence type="ECO:0000256" key="2">
    <source>
        <dbReference type="ARBA" id="ARBA00006997"/>
    </source>
</evidence>
<comment type="catalytic activity">
    <reaction evidence="10 11">
        <text>shikimate + ATP = 3-phosphoshikimate + ADP + H(+)</text>
        <dbReference type="Rhea" id="RHEA:13121"/>
        <dbReference type="ChEBI" id="CHEBI:15378"/>
        <dbReference type="ChEBI" id="CHEBI:30616"/>
        <dbReference type="ChEBI" id="CHEBI:36208"/>
        <dbReference type="ChEBI" id="CHEBI:145989"/>
        <dbReference type="ChEBI" id="CHEBI:456216"/>
        <dbReference type="EC" id="2.7.1.71"/>
    </reaction>
</comment>
<evidence type="ECO:0000256" key="3">
    <source>
        <dbReference type="ARBA" id="ARBA00012154"/>
    </source>
</evidence>
<dbReference type="Gene3D" id="3.40.50.300">
    <property type="entry name" value="P-loop containing nucleotide triphosphate hydrolases"/>
    <property type="match status" value="1"/>
</dbReference>
<evidence type="ECO:0000256" key="10">
    <source>
        <dbReference type="ARBA" id="ARBA00048567"/>
    </source>
</evidence>
<comment type="subunit">
    <text evidence="11">Monomer.</text>
</comment>
<dbReference type="EC" id="2.7.1.71" evidence="3 11"/>
<accession>A0ABT5WZA6</accession>
<keyword evidence="5 11" id="KW-0808">Transferase</keyword>
<protein>
    <recommendedName>
        <fullName evidence="3 11">Shikimate kinase</fullName>
        <shortName evidence="11">SK</shortName>
        <ecNumber evidence="3 11">2.7.1.71</ecNumber>
    </recommendedName>
</protein>
<evidence type="ECO:0000256" key="4">
    <source>
        <dbReference type="ARBA" id="ARBA00022605"/>
    </source>
</evidence>
<dbReference type="SUPFAM" id="SSF52540">
    <property type="entry name" value="P-loop containing nucleoside triphosphate hydrolases"/>
    <property type="match status" value="1"/>
</dbReference>
<comment type="caution">
    <text evidence="11">Lacks conserved residue(s) required for the propagation of feature annotation.</text>
</comment>
<evidence type="ECO:0000256" key="7">
    <source>
        <dbReference type="ARBA" id="ARBA00022777"/>
    </source>
</evidence>
<keyword evidence="7 11" id="KW-0418">Kinase</keyword>
<keyword evidence="4 11" id="KW-0028">Amino-acid biosynthesis</keyword>
<evidence type="ECO:0000256" key="6">
    <source>
        <dbReference type="ARBA" id="ARBA00022741"/>
    </source>
</evidence>
<feature type="binding site" evidence="11">
    <location>
        <position position="31"/>
    </location>
    <ligand>
        <name>substrate</name>
    </ligand>
</feature>
<name>A0ABT5WZA6_9ENTE</name>
<feature type="binding site" evidence="11">
    <location>
        <position position="13"/>
    </location>
    <ligand>
        <name>Mg(2+)</name>
        <dbReference type="ChEBI" id="CHEBI:18420"/>
    </ligand>
</feature>
<evidence type="ECO:0000256" key="5">
    <source>
        <dbReference type="ARBA" id="ARBA00022679"/>
    </source>
</evidence>
<dbReference type="HAMAP" id="MF_00109">
    <property type="entry name" value="Shikimate_kinase"/>
    <property type="match status" value="1"/>
</dbReference>
<keyword evidence="13" id="KW-1185">Reference proteome</keyword>
<dbReference type="InterPro" id="IPR031322">
    <property type="entry name" value="Shikimate/glucono_kinase"/>
</dbReference>
<dbReference type="InterPro" id="IPR023000">
    <property type="entry name" value="Shikimate_kinase_CS"/>
</dbReference>
<keyword evidence="6 11" id="KW-0547">Nucleotide-binding</keyword>
<comment type="function">
    <text evidence="11">Catalyzes the specific phosphorylation of the 3-hydroxyl group of shikimic acid using ATP as a cosubstrate.</text>
</comment>
<feature type="binding site" evidence="11">
    <location>
        <position position="117"/>
    </location>
    <ligand>
        <name>ATP</name>
        <dbReference type="ChEBI" id="CHEBI:30616"/>
    </ligand>
</feature>
<evidence type="ECO:0000256" key="11">
    <source>
        <dbReference type="HAMAP-Rule" id="MF_00109"/>
    </source>
</evidence>
<evidence type="ECO:0000256" key="8">
    <source>
        <dbReference type="ARBA" id="ARBA00022840"/>
    </source>
</evidence>
<evidence type="ECO:0000313" key="13">
    <source>
        <dbReference type="Proteomes" id="UP001147148"/>
    </source>
</evidence>
<dbReference type="PROSITE" id="PS01128">
    <property type="entry name" value="SHIKIMATE_KINASE"/>
    <property type="match status" value="1"/>
</dbReference>
<keyword evidence="11" id="KW-0963">Cytoplasm</keyword>
<organism evidence="12 13">
    <name type="scientific">Vagococcus proximus</name>
    <dbReference type="NCBI Taxonomy" id="2991417"/>
    <lineage>
        <taxon>Bacteria</taxon>
        <taxon>Bacillati</taxon>
        <taxon>Bacillota</taxon>
        <taxon>Bacilli</taxon>
        <taxon>Lactobacillales</taxon>
        <taxon>Enterococcaceae</taxon>
        <taxon>Vagococcus</taxon>
    </lineage>
</organism>
<dbReference type="CDD" id="cd00464">
    <property type="entry name" value="SK"/>
    <property type="match status" value="1"/>
</dbReference>
<dbReference type="PANTHER" id="PTHR21087:SF16">
    <property type="entry name" value="SHIKIMATE KINASE 1, CHLOROPLASTIC"/>
    <property type="match status" value="1"/>
</dbReference>
<evidence type="ECO:0000256" key="1">
    <source>
        <dbReference type="ARBA" id="ARBA00004842"/>
    </source>
</evidence>
<dbReference type="InterPro" id="IPR000623">
    <property type="entry name" value="Shikimate_kinase/TSH1"/>
</dbReference>
<dbReference type="RefSeq" id="WP_275470737.1">
    <property type="nucleotide sequence ID" value="NZ_JAPDSH010000001.1"/>
</dbReference>
<comment type="cofactor">
    <cofactor evidence="11">
        <name>Mg(2+)</name>
        <dbReference type="ChEBI" id="CHEBI:18420"/>
    </cofactor>
    <text evidence="11">Binds 1 Mg(2+) ion per subunit.</text>
</comment>
<comment type="pathway">
    <text evidence="1 11">Metabolic intermediate biosynthesis; chorismate biosynthesis; chorismate from D-erythrose 4-phosphate and phosphoenolpyruvate: step 5/7.</text>
</comment>
<comment type="caution">
    <text evidence="12">The sequence shown here is derived from an EMBL/GenBank/DDBJ whole genome shotgun (WGS) entry which is preliminary data.</text>
</comment>
<dbReference type="PRINTS" id="PR01100">
    <property type="entry name" value="SHIKIMTKNASE"/>
</dbReference>
<sequence>MLFLVGFMASGKTTVGSQLASTLDRGFCDLDCKFEDMTQITIPTFFEKFGEKAFRDKESEILCDVINECSKKVFATGGGCVVREKNRVLLDGQHVIYLKVPFDVIYERLTTKNKRIRPLANTTSKEELHSLYEERQKWYNSVSTHCIECEDLNSNEIVRLILKELSH</sequence>
<dbReference type="EMBL" id="JAPDSH010000001">
    <property type="protein sequence ID" value="MDF0479093.1"/>
    <property type="molecule type" value="Genomic_DNA"/>
</dbReference>
<dbReference type="GO" id="GO:0016301">
    <property type="term" value="F:kinase activity"/>
    <property type="evidence" value="ECO:0007669"/>
    <property type="project" value="UniProtKB-KW"/>
</dbReference>
<dbReference type="Pfam" id="PF01202">
    <property type="entry name" value="SKI"/>
    <property type="match status" value="1"/>
</dbReference>
<keyword evidence="8 11" id="KW-0067">ATP-binding</keyword>
<comment type="similarity">
    <text evidence="2 11">Belongs to the shikimate kinase family.</text>
</comment>
<evidence type="ECO:0000256" key="9">
    <source>
        <dbReference type="ARBA" id="ARBA00023141"/>
    </source>
</evidence>
<feature type="binding site" evidence="11">
    <location>
        <begin position="9"/>
        <end position="14"/>
    </location>
    <ligand>
        <name>ATP</name>
        <dbReference type="ChEBI" id="CHEBI:30616"/>
    </ligand>
</feature>
<keyword evidence="11" id="KW-0460">Magnesium</keyword>